<keyword evidence="1" id="KW-1133">Transmembrane helix</keyword>
<protein>
    <recommendedName>
        <fullName evidence="4">MFS transporter</fullName>
    </recommendedName>
</protein>
<dbReference type="EMBL" id="AP027732">
    <property type="protein sequence ID" value="BDZ51989.1"/>
    <property type="molecule type" value="Genomic_DNA"/>
</dbReference>
<keyword evidence="1" id="KW-0812">Transmembrane</keyword>
<evidence type="ECO:0008006" key="4">
    <source>
        <dbReference type="Google" id="ProtNLM"/>
    </source>
</evidence>
<dbReference type="Proteomes" id="UP001321486">
    <property type="component" value="Chromosome"/>
</dbReference>
<evidence type="ECO:0000313" key="3">
    <source>
        <dbReference type="Proteomes" id="UP001321486"/>
    </source>
</evidence>
<evidence type="ECO:0000256" key="1">
    <source>
        <dbReference type="SAM" id="Phobius"/>
    </source>
</evidence>
<proteinExistence type="predicted"/>
<name>A0ABM8GUE6_9MICO</name>
<accession>A0ABM8GUE6</accession>
<reference evidence="3" key="1">
    <citation type="journal article" date="2019" name="Int. J. Syst. Evol. Microbiol.">
        <title>The Global Catalogue of Microorganisms (GCM) 10K type strain sequencing project: providing services to taxonomists for standard genome sequencing and annotation.</title>
        <authorList>
            <consortium name="The Broad Institute Genomics Platform"/>
            <consortium name="The Broad Institute Genome Sequencing Center for Infectious Disease"/>
            <person name="Wu L."/>
            <person name="Ma J."/>
        </authorList>
    </citation>
    <scope>NUCLEOTIDE SEQUENCE [LARGE SCALE GENOMIC DNA]</scope>
    <source>
        <strain evidence="3">NBRC 108728</strain>
    </source>
</reference>
<keyword evidence="3" id="KW-1185">Reference proteome</keyword>
<organism evidence="2 3">
    <name type="scientific">Frondihabitans sucicola</name>
    <dbReference type="NCBI Taxonomy" id="1268041"/>
    <lineage>
        <taxon>Bacteria</taxon>
        <taxon>Bacillati</taxon>
        <taxon>Actinomycetota</taxon>
        <taxon>Actinomycetes</taxon>
        <taxon>Micrococcales</taxon>
        <taxon>Microbacteriaceae</taxon>
        <taxon>Frondihabitans</taxon>
    </lineage>
</organism>
<feature type="transmembrane region" description="Helical" evidence="1">
    <location>
        <begin position="26"/>
        <end position="45"/>
    </location>
</feature>
<sequence length="51" mass="5106">MNIAVAVPQNIGPLVGALVVASTGGFVWLFVLSGAAAIAGALCVLRVRSVR</sequence>
<evidence type="ECO:0000313" key="2">
    <source>
        <dbReference type="EMBL" id="BDZ51989.1"/>
    </source>
</evidence>
<gene>
    <name evidence="2" type="ORF">GCM10025867_42300</name>
</gene>
<keyword evidence="1" id="KW-0472">Membrane</keyword>
<dbReference type="RefSeq" id="WP_286344641.1">
    <property type="nucleotide sequence ID" value="NZ_AP027732.1"/>
</dbReference>